<protein>
    <submittedName>
        <fullName evidence="2">Uncharacterized protein</fullName>
    </submittedName>
</protein>
<feature type="region of interest" description="Disordered" evidence="1">
    <location>
        <begin position="139"/>
        <end position="161"/>
    </location>
</feature>
<evidence type="ECO:0000256" key="1">
    <source>
        <dbReference type="SAM" id="MobiDB-lite"/>
    </source>
</evidence>
<evidence type="ECO:0000313" key="3">
    <source>
        <dbReference type="Proteomes" id="UP001054857"/>
    </source>
</evidence>
<sequence length="395" mass="43012">DCRAERVSMNQPWETFRRIQLLREHTLQHIAETVTWNCKQAFQLTQMALTSSSRGASALYCVQLTEKHVTRAAPLRLHASRQAEGSCKHLPVKPSFCLRGWTPQPKTASRLRVPSKNNNVQGTVAVTVDAGQNPAMEMDASEDQQEFSAAPAPPPPTASTAALHDSMQSRYEQAFSMSQLYAAERPAPIPPSEHERRRRVKDVQEVVDAGRRRGLSEEVVRGGLAQLDSLLPGVLSLHRMKPSDWATVASDITAVADKLILLKSLYPAADLFKLVFKRPRLLLLPPQRLRQDAQEVLRLLSGCPSPCAILEATPDFTDPLTLTRCLASLAATFAATAAASSPTHGSSVPGQPAAFSSLPPNPLQLLAAHPELLAGLGSETLMELTAEYGELSTKD</sequence>
<proteinExistence type="predicted"/>
<comment type="caution">
    <text evidence="2">The sequence shown here is derived from an EMBL/GenBank/DDBJ whole genome shotgun (WGS) entry which is preliminary data.</text>
</comment>
<dbReference type="AlphaFoldDB" id="A0AAD3HML8"/>
<keyword evidence="3" id="KW-1185">Reference proteome</keyword>
<organism evidence="2 3">
    <name type="scientific">Astrephomene gubernaculifera</name>
    <dbReference type="NCBI Taxonomy" id="47775"/>
    <lineage>
        <taxon>Eukaryota</taxon>
        <taxon>Viridiplantae</taxon>
        <taxon>Chlorophyta</taxon>
        <taxon>core chlorophytes</taxon>
        <taxon>Chlorophyceae</taxon>
        <taxon>CS clade</taxon>
        <taxon>Chlamydomonadales</taxon>
        <taxon>Astrephomenaceae</taxon>
        <taxon>Astrephomene</taxon>
    </lineage>
</organism>
<name>A0AAD3HML8_9CHLO</name>
<feature type="non-terminal residue" evidence="2">
    <location>
        <position position="395"/>
    </location>
</feature>
<evidence type="ECO:0000313" key="2">
    <source>
        <dbReference type="EMBL" id="GFR46248.1"/>
    </source>
</evidence>
<dbReference type="Proteomes" id="UP001054857">
    <property type="component" value="Unassembled WGS sequence"/>
</dbReference>
<dbReference type="EMBL" id="BMAR01000013">
    <property type="protein sequence ID" value="GFR46248.1"/>
    <property type="molecule type" value="Genomic_DNA"/>
</dbReference>
<gene>
    <name evidence="2" type="ORF">Agub_g7796</name>
</gene>
<reference evidence="2 3" key="1">
    <citation type="journal article" date="2021" name="Sci. Rep.">
        <title>Genome sequencing of the multicellular alga Astrephomene provides insights into convergent evolution of germ-soma differentiation.</title>
        <authorList>
            <person name="Yamashita S."/>
            <person name="Yamamoto K."/>
            <person name="Matsuzaki R."/>
            <person name="Suzuki S."/>
            <person name="Yamaguchi H."/>
            <person name="Hirooka S."/>
            <person name="Minakuchi Y."/>
            <person name="Miyagishima S."/>
            <person name="Kawachi M."/>
            <person name="Toyoda A."/>
            <person name="Nozaki H."/>
        </authorList>
    </citation>
    <scope>NUCLEOTIDE SEQUENCE [LARGE SCALE GENOMIC DNA]</scope>
    <source>
        <strain evidence="2 3">NIES-4017</strain>
    </source>
</reference>
<accession>A0AAD3HML8</accession>